<reference evidence="1 2" key="2">
    <citation type="journal article" date="2022" name="Mol. Ecol. Resour.">
        <title>The genomes of chicory, endive, great burdock and yacon provide insights into Asteraceae paleo-polyploidization history and plant inulin production.</title>
        <authorList>
            <person name="Fan W."/>
            <person name="Wang S."/>
            <person name="Wang H."/>
            <person name="Wang A."/>
            <person name="Jiang F."/>
            <person name="Liu H."/>
            <person name="Zhao H."/>
            <person name="Xu D."/>
            <person name="Zhang Y."/>
        </authorList>
    </citation>
    <scope>NUCLEOTIDE SEQUENCE [LARGE SCALE GENOMIC DNA]</scope>
    <source>
        <strain evidence="2">cv. Punajuju</strain>
        <tissue evidence="1">Leaves</tissue>
    </source>
</reference>
<organism evidence="1 2">
    <name type="scientific">Cichorium intybus</name>
    <name type="common">Chicory</name>
    <dbReference type="NCBI Taxonomy" id="13427"/>
    <lineage>
        <taxon>Eukaryota</taxon>
        <taxon>Viridiplantae</taxon>
        <taxon>Streptophyta</taxon>
        <taxon>Embryophyta</taxon>
        <taxon>Tracheophyta</taxon>
        <taxon>Spermatophyta</taxon>
        <taxon>Magnoliopsida</taxon>
        <taxon>eudicotyledons</taxon>
        <taxon>Gunneridae</taxon>
        <taxon>Pentapetalae</taxon>
        <taxon>asterids</taxon>
        <taxon>campanulids</taxon>
        <taxon>Asterales</taxon>
        <taxon>Asteraceae</taxon>
        <taxon>Cichorioideae</taxon>
        <taxon>Cichorieae</taxon>
        <taxon>Cichoriinae</taxon>
        <taxon>Cichorium</taxon>
    </lineage>
</organism>
<proteinExistence type="predicted"/>
<gene>
    <name evidence="1" type="ORF">L2E82_40693</name>
</gene>
<accession>A0ACB9AL55</accession>
<reference evidence="2" key="1">
    <citation type="journal article" date="2022" name="Mol. Ecol. Resour.">
        <title>The genomes of chicory, endive, great burdock and yacon provide insights into Asteraceae palaeo-polyploidization history and plant inulin production.</title>
        <authorList>
            <person name="Fan W."/>
            <person name="Wang S."/>
            <person name="Wang H."/>
            <person name="Wang A."/>
            <person name="Jiang F."/>
            <person name="Liu H."/>
            <person name="Zhao H."/>
            <person name="Xu D."/>
            <person name="Zhang Y."/>
        </authorList>
    </citation>
    <scope>NUCLEOTIDE SEQUENCE [LARGE SCALE GENOMIC DNA]</scope>
    <source>
        <strain evidence="2">cv. Punajuju</strain>
    </source>
</reference>
<evidence type="ECO:0000313" key="1">
    <source>
        <dbReference type="EMBL" id="KAI3710897.1"/>
    </source>
</evidence>
<comment type="caution">
    <text evidence="1">The sequence shown here is derived from an EMBL/GenBank/DDBJ whole genome shotgun (WGS) entry which is preliminary data.</text>
</comment>
<name>A0ACB9AL55_CICIN</name>
<dbReference type="Proteomes" id="UP001055811">
    <property type="component" value="Linkage Group LG07"/>
</dbReference>
<keyword evidence="2" id="KW-1185">Reference proteome</keyword>
<protein>
    <submittedName>
        <fullName evidence="1">Uncharacterized protein</fullName>
    </submittedName>
</protein>
<sequence length="116" mass="13106">MRPDTAPNNGFLIPHQIKNGAREAEKFCKSHFISSSVMYITREMRVQFGTLLADIGHIELLKNYQIGDKWKEKLNTWFSDTSQTFNVYSNHSSVVKALLCAGLYPNVAATEQGIIL</sequence>
<dbReference type="EMBL" id="CM042015">
    <property type="protein sequence ID" value="KAI3710897.1"/>
    <property type="molecule type" value="Genomic_DNA"/>
</dbReference>
<evidence type="ECO:0000313" key="2">
    <source>
        <dbReference type="Proteomes" id="UP001055811"/>
    </source>
</evidence>